<reference evidence="8 9" key="1">
    <citation type="submission" date="2018-05" db="EMBL/GenBank/DDBJ databases">
        <title>The Hungate 1000. A catalogue of reference genomes from the rumen microbiome.</title>
        <authorList>
            <person name="Kelly W."/>
        </authorList>
    </citation>
    <scope>NUCLEOTIDE SEQUENCE [LARGE SCALE GENOMIC DNA]</scope>
    <source>
        <strain evidence="8 9">NLAE-zl-C242</strain>
    </source>
</reference>
<name>A0A2Y9B772_9FIRM</name>
<evidence type="ECO:0000256" key="1">
    <source>
        <dbReference type="ARBA" id="ARBA00004651"/>
    </source>
</evidence>
<comment type="caution">
    <text evidence="8">The sequence shown here is derived from an EMBL/GenBank/DDBJ whole genome shotgun (WGS) entry which is preliminary data.</text>
</comment>
<dbReference type="NCBIfam" id="NF037997">
    <property type="entry name" value="Na_Pi_symport"/>
    <property type="match status" value="1"/>
</dbReference>
<feature type="transmembrane region" description="Helical" evidence="6">
    <location>
        <begin position="135"/>
        <end position="153"/>
    </location>
</feature>
<evidence type="ECO:0000313" key="9">
    <source>
        <dbReference type="Proteomes" id="UP000245845"/>
    </source>
</evidence>
<feature type="domain" description="PhoU" evidence="7">
    <location>
        <begin position="452"/>
        <end position="533"/>
    </location>
</feature>
<dbReference type="SUPFAM" id="SSF109755">
    <property type="entry name" value="PhoU-like"/>
    <property type="match status" value="1"/>
</dbReference>
<feature type="transmembrane region" description="Helical" evidence="6">
    <location>
        <begin position="173"/>
        <end position="200"/>
    </location>
</feature>
<keyword evidence="5 6" id="KW-0472">Membrane</keyword>
<feature type="transmembrane region" description="Helical" evidence="6">
    <location>
        <begin position="240"/>
        <end position="262"/>
    </location>
</feature>
<dbReference type="GO" id="GO:0044341">
    <property type="term" value="P:sodium-dependent phosphate transport"/>
    <property type="evidence" value="ECO:0007669"/>
    <property type="project" value="InterPro"/>
</dbReference>
<feature type="domain" description="PhoU" evidence="7">
    <location>
        <begin position="346"/>
        <end position="432"/>
    </location>
</feature>
<keyword evidence="2" id="KW-1003">Cell membrane</keyword>
<dbReference type="InterPro" id="IPR004633">
    <property type="entry name" value="NaPi_cotrn-rel/YqeW-like"/>
</dbReference>
<organism evidence="8 9">
    <name type="scientific">Faecalicatena orotica</name>
    <dbReference type="NCBI Taxonomy" id="1544"/>
    <lineage>
        <taxon>Bacteria</taxon>
        <taxon>Bacillati</taxon>
        <taxon>Bacillota</taxon>
        <taxon>Clostridia</taxon>
        <taxon>Lachnospirales</taxon>
        <taxon>Lachnospiraceae</taxon>
        <taxon>Faecalicatena</taxon>
    </lineage>
</organism>
<dbReference type="InterPro" id="IPR038078">
    <property type="entry name" value="PhoU-like_sf"/>
</dbReference>
<dbReference type="PANTHER" id="PTHR10010">
    <property type="entry name" value="SOLUTE CARRIER FAMILY 34 SODIUM PHOSPHATE , MEMBER 2-RELATED"/>
    <property type="match status" value="1"/>
</dbReference>
<proteinExistence type="predicted"/>
<keyword evidence="3 6" id="KW-0812">Transmembrane</keyword>
<dbReference type="AlphaFoldDB" id="A0A2Y9B772"/>
<evidence type="ECO:0000259" key="7">
    <source>
        <dbReference type="Pfam" id="PF01895"/>
    </source>
</evidence>
<dbReference type="InterPro" id="IPR003841">
    <property type="entry name" value="Na/Pi_transpt"/>
</dbReference>
<dbReference type="OrthoDB" id="9763003at2"/>
<dbReference type="Proteomes" id="UP000245845">
    <property type="component" value="Unassembled WGS sequence"/>
</dbReference>
<evidence type="ECO:0000256" key="5">
    <source>
        <dbReference type="ARBA" id="ARBA00023136"/>
    </source>
</evidence>
<accession>A0A2Y9B772</accession>
<protein>
    <submittedName>
        <fullName evidence="8">Phosphate:Na+ symporter</fullName>
    </submittedName>
</protein>
<evidence type="ECO:0000256" key="2">
    <source>
        <dbReference type="ARBA" id="ARBA00022475"/>
    </source>
</evidence>
<dbReference type="EMBL" id="QGDL01000001">
    <property type="protein sequence ID" value="PWJ31860.1"/>
    <property type="molecule type" value="Genomic_DNA"/>
</dbReference>
<dbReference type="PANTHER" id="PTHR10010:SF46">
    <property type="entry name" value="SODIUM-DEPENDENT PHOSPHATE TRANSPORT PROTEIN 2B"/>
    <property type="match status" value="1"/>
</dbReference>
<dbReference type="NCBIfam" id="TIGR00704">
    <property type="entry name" value="NaPi_cotrn_rel"/>
    <property type="match status" value="1"/>
</dbReference>
<keyword evidence="9" id="KW-1185">Reference proteome</keyword>
<evidence type="ECO:0000313" key="8">
    <source>
        <dbReference type="EMBL" id="PWJ31860.1"/>
    </source>
</evidence>
<dbReference type="GO" id="GO:0005886">
    <property type="term" value="C:plasma membrane"/>
    <property type="evidence" value="ECO:0007669"/>
    <property type="project" value="UniProtKB-SubCell"/>
</dbReference>
<evidence type="ECO:0000256" key="4">
    <source>
        <dbReference type="ARBA" id="ARBA00022989"/>
    </source>
</evidence>
<sequence>MSITTIFLLLGGLGLFLFGMKMMSDGLERVAGARMRSILEFFTKNRFVGMLVGILFTAVVQSSSATTVMVVSFVNSGLMNLYQAAGVILGANIGTTVTGQLIAFNLSDIAPLFVIIGVVMFMFSKKQNVKKIGGVILGFGILFMGLSTMSDAMSTLRESPHMVSLLKSLTNPLAAILVGFGITAVLQSSSATVGIIILMASQGLLDFNICFFLILGCNMGSCVSALLASLGGKKDAKRAAWIHFLFNIIGSVAIFAVLMFALNPIADAIMRVSGGNAGRAVANAHTLIKICEVVLLFPFMNWVVKATYVFIPGSDPSPEDAYELKYIGKSTIITPTTAVIAVIHELEHMGDLAIENLKRGMDALCTMNSDLITEVYRQEGYIDYLNKEITNYLVRINEMDIPLKDAELVGGLFHVVNDIERIGDHAENFADSAKVRIEKNLDFSEKGVKQLQDMMDLVEKTLEYSFDMFANRSQEHMAEVIALEDEVDDREKKLQKAHVKRLTKGKCTPEAGMIFSDTISGLERVADHATNIAFAILEPQDVDVDEGEEEEE</sequence>
<dbReference type="Gene3D" id="1.20.58.220">
    <property type="entry name" value="Phosphate transport system protein phou homolog 2, domain 2"/>
    <property type="match status" value="1"/>
</dbReference>
<dbReference type="RefSeq" id="WP_109729248.1">
    <property type="nucleotide sequence ID" value="NZ_BAAACK010000007.1"/>
</dbReference>
<feature type="transmembrane region" description="Helical" evidence="6">
    <location>
        <begin position="102"/>
        <end position="123"/>
    </location>
</feature>
<dbReference type="GO" id="GO:0005436">
    <property type="term" value="F:sodium:phosphate symporter activity"/>
    <property type="evidence" value="ECO:0007669"/>
    <property type="project" value="InterPro"/>
</dbReference>
<evidence type="ECO:0000256" key="3">
    <source>
        <dbReference type="ARBA" id="ARBA00022692"/>
    </source>
</evidence>
<dbReference type="InterPro" id="IPR026022">
    <property type="entry name" value="PhoU_dom"/>
</dbReference>
<evidence type="ECO:0000256" key="6">
    <source>
        <dbReference type="SAM" id="Phobius"/>
    </source>
</evidence>
<dbReference type="Pfam" id="PF02690">
    <property type="entry name" value="Na_Pi_cotrans"/>
    <property type="match status" value="1"/>
</dbReference>
<feature type="transmembrane region" description="Helical" evidence="6">
    <location>
        <begin position="47"/>
        <end position="74"/>
    </location>
</feature>
<feature type="transmembrane region" description="Helical" evidence="6">
    <location>
        <begin position="207"/>
        <end position="228"/>
    </location>
</feature>
<keyword evidence="4 6" id="KW-1133">Transmembrane helix</keyword>
<gene>
    <name evidence="8" type="ORF">A8806_101147</name>
</gene>
<dbReference type="Pfam" id="PF01895">
    <property type="entry name" value="PhoU"/>
    <property type="match status" value="2"/>
</dbReference>
<feature type="transmembrane region" description="Helical" evidence="6">
    <location>
        <begin position="6"/>
        <end position="27"/>
    </location>
</feature>
<comment type="subcellular location">
    <subcellularLocation>
        <location evidence="1">Cell membrane</location>
        <topology evidence="1">Multi-pass membrane protein</topology>
    </subcellularLocation>
</comment>